<evidence type="ECO:0000313" key="3">
    <source>
        <dbReference type="Proteomes" id="UP001456524"/>
    </source>
</evidence>
<name>A0ABR1XKX7_9PEZI</name>
<accession>A0ABR1XKX7</accession>
<feature type="region of interest" description="Disordered" evidence="1">
    <location>
        <begin position="76"/>
        <end position="103"/>
    </location>
</feature>
<dbReference type="Proteomes" id="UP001456524">
    <property type="component" value="Unassembled WGS sequence"/>
</dbReference>
<sequence length="210" mass="23133">MRSGTSVSKLLCAVPNLDAKGRVCSQQRRTRRAGCAQKSIRAVRTCNVVRSAAAHQRQHSPPPHVNQSCCFIPLRSSHSHSPPHPRREPVRPPARHWPVAGAGRRKSRQPCFVMASRRLACGPSNQSTYPPPLDRLSLSLSHTHPPPLFLTTTPPPFSRRSLLSCPPRHAPVVHLSACLRSRLGGPPDPWTDVTAPSLSHLPYHLTYLAI</sequence>
<comment type="caution">
    <text evidence="2">The sequence shown here is derived from an EMBL/GenBank/DDBJ whole genome shotgun (WGS) entry which is preliminary data.</text>
</comment>
<gene>
    <name evidence="2" type="ORF">IWX90DRAFT_301632</name>
</gene>
<proteinExistence type="predicted"/>
<dbReference type="EMBL" id="JBBWUH010000008">
    <property type="protein sequence ID" value="KAK8159479.1"/>
    <property type="molecule type" value="Genomic_DNA"/>
</dbReference>
<reference evidence="2 3" key="1">
    <citation type="journal article" date="2022" name="G3 (Bethesda)">
        <title>Enemy or ally: a genomic approach to elucidate the lifestyle of Phyllosticta citrichinaensis.</title>
        <authorList>
            <person name="Buijs V.A."/>
            <person name="Groenewald J.Z."/>
            <person name="Haridas S."/>
            <person name="LaButti K.M."/>
            <person name="Lipzen A."/>
            <person name="Martin F.M."/>
            <person name="Barry K."/>
            <person name="Grigoriev I.V."/>
            <person name="Crous P.W."/>
            <person name="Seidl M.F."/>
        </authorList>
    </citation>
    <scope>NUCLEOTIDE SEQUENCE [LARGE SCALE GENOMIC DNA]</scope>
    <source>
        <strain evidence="2 3">CBS 129764</strain>
    </source>
</reference>
<protein>
    <submittedName>
        <fullName evidence="2">Uncharacterized protein</fullName>
    </submittedName>
</protein>
<evidence type="ECO:0000313" key="2">
    <source>
        <dbReference type="EMBL" id="KAK8159479.1"/>
    </source>
</evidence>
<keyword evidence="3" id="KW-1185">Reference proteome</keyword>
<evidence type="ECO:0000256" key="1">
    <source>
        <dbReference type="SAM" id="MobiDB-lite"/>
    </source>
</evidence>
<organism evidence="2 3">
    <name type="scientific">Phyllosticta citrichinensis</name>
    <dbReference type="NCBI Taxonomy" id="1130410"/>
    <lineage>
        <taxon>Eukaryota</taxon>
        <taxon>Fungi</taxon>
        <taxon>Dikarya</taxon>
        <taxon>Ascomycota</taxon>
        <taxon>Pezizomycotina</taxon>
        <taxon>Dothideomycetes</taxon>
        <taxon>Dothideomycetes incertae sedis</taxon>
        <taxon>Botryosphaeriales</taxon>
        <taxon>Phyllostictaceae</taxon>
        <taxon>Phyllosticta</taxon>
    </lineage>
</organism>